<reference evidence="2 3" key="1">
    <citation type="submission" date="2015-09" db="EMBL/GenBank/DDBJ databases">
        <title>Identification and resolution of microdiversity through metagenomic sequencing of parallel consortia.</title>
        <authorList>
            <person name="Nelson W.C."/>
            <person name="Romine M.F."/>
            <person name="Lindemann S.R."/>
        </authorList>
    </citation>
    <scope>NUCLEOTIDE SEQUENCE [LARGE SCALE GENOMIC DNA]</scope>
    <source>
        <strain evidence="2">HL-91</strain>
    </source>
</reference>
<gene>
    <name evidence="1" type="ORF">Ga0058931_3194</name>
    <name evidence="2" type="ORF">HLUCCA05_05770</name>
</gene>
<organism evidence="2 3">
    <name type="scientific">Roseibaca calidilacus</name>
    <dbReference type="NCBI Taxonomy" id="1666912"/>
    <lineage>
        <taxon>Bacteria</taxon>
        <taxon>Pseudomonadati</taxon>
        <taxon>Pseudomonadota</taxon>
        <taxon>Alphaproteobacteria</taxon>
        <taxon>Rhodobacterales</taxon>
        <taxon>Paracoccaceae</taxon>
        <taxon>Roseinatronobacter</taxon>
    </lineage>
</organism>
<dbReference type="EMBL" id="FBYC01000004">
    <property type="protein sequence ID" value="CUX83810.1"/>
    <property type="molecule type" value="Genomic_DNA"/>
</dbReference>
<comment type="caution">
    <text evidence="2">The sequence shown here is derived from an EMBL/GenBank/DDBJ whole genome shotgun (WGS) entry which is preliminary data.</text>
</comment>
<sequence length="147" mass="15298">MSLLPPVIPSAAPLQARDMSALAVTAAQRATPAISATQTQAAVQQAKAGTRTELLSTRDLVPVTDKRNRLVGPPPTFDVNLLQHIRETRNDPPEVAASLEPQGADPDGAVRAIADKNGAADTVSTAYGQLLQSGASANPADRMNARL</sequence>
<dbReference type="STRING" id="1666912.Ga0058931_3194"/>
<dbReference type="EMBL" id="LJSG01000016">
    <property type="protein sequence ID" value="KPP90924.1"/>
    <property type="molecule type" value="Genomic_DNA"/>
</dbReference>
<dbReference type="OrthoDB" id="7876873at2"/>
<name>A0A0P7YJN4_9RHOB</name>
<protein>
    <submittedName>
        <fullName evidence="2">Uncharacterized protein</fullName>
    </submittedName>
</protein>
<accession>A0A0P7YJN4</accession>
<evidence type="ECO:0000313" key="3">
    <source>
        <dbReference type="Proteomes" id="UP000050413"/>
    </source>
</evidence>
<dbReference type="Proteomes" id="UP000182045">
    <property type="component" value="Unassembled WGS sequence"/>
</dbReference>
<reference evidence="1 4" key="2">
    <citation type="submission" date="2016-01" db="EMBL/GenBank/DDBJ databases">
        <authorList>
            <person name="Varghese N."/>
        </authorList>
    </citation>
    <scope>NUCLEOTIDE SEQUENCE [LARGE SCALE GENOMIC DNA]</scope>
    <source>
        <strain evidence="1 4">HL-91</strain>
    </source>
</reference>
<keyword evidence="4" id="KW-1185">Reference proteome</keyword>
<evidence type="ECO:0000313" key="4">
    <source>
        <dbReference type="Proteomes" id="UP000182045"/>
    </source>
</evidence>
<evidence type="ECO:0000313" key="2">
    <source>
        <dbReference type="EMBL" id="KPP90924.1"/>
    </source>
</evidence>
<dbReference type="Proteomes" id="UP000050413">
    <property type="component" value="Unassembled WGS sequence"/>
</dbReference>
<proteinExistence type="predicted"/>
<evidence type="ECO:0000313" key="1">
    <source>
        <dbReference type="EMBL" id="CUX83810.1"/>
    </source>
</evidence>
<dbReference type="AlphaFoldDB" id="A0A0P7YJN4"/>
<dbReference type="RefSeq" id="WP_141655981.1">
    <property type="nucleotide sequence ID" value="NZ_FBYC01000004.1"/>
</dbReference>